<reference evidence="1" key="2">
    <citation type="submission" date="2020-11" db="EMBL/GenBank/DDBJ databases">
        <authorList>
            <person name="McCartney M.A."/>
            <person name="Auch B."/>
            <person name="Kono T."/>
            <person name="Mallez S."/>
            <person name="Becker A."/>
            <person name="Gohl D.M."/>
            <person name="Silverstein K.A.T."/>
            <person name="Koren S."/>
            <person name="Bechman K.B."/>
            <person name="Herman A."/>
            <person name="Abrahante J.E."/>
            <person name="Garbe J."/>
        </authorList>
    </citation>
    <scope>NUCLEOTIDE SEQUENCE</scope>
    <source>
        <strain evidence="1">Duluth1</strain>
        <tissue evidence="1">Whole animal</tissue>
    </source>
</reference>
<protein>
    <submittedName>
        <fullName evidence="1">Uncharacterized protein</fullName>
    </submittedName>
</protein>
<dbReference type="AlphaFoldDB" id="A0A9D4KX44"/>
<sequence length="581" mass="65615">MTTTSGQVMQRTNASNNMSVLLHQGDMLSYEFCLMAPSAVQIKRLMYSNDGGSDRIYVRMDRTDMTSFDTVIVTNNVLAWNTFRSPHMENTALSISQGTHILTIFAEKSDPSGVEIDMVTLQINSSQSLGSLKCEVFCFDNIRYRPDATDTQHAAKGVAVQKSMRTICAEEDNVNIPVFHNSTTKFTVTASLPKYTTFANNKGADFTNCKMADKLLYFSGIGDHNRSSTEKDGSAFYLNFHTGFGVVSSNQIGRLVISFPLNGPANGSMDSETGLRFILENVTFSGTLLIQFEYLNRYDQWSTAQQATVVDYEKVIEFNSTDFSLREGISNEIRITFYSKQHNPDSLHISKIYALKRVFHGDLTTEVYDDGTTKIEVVELDLWWRVNQSMTVNISNTGRIDHGVHYFRVYHRVPWSADRWSQVFVMYQDGNIRLLPITPHGLDWIPFGSSVIIGQTNPADVRPCAPVDHVNINTDTLQLMIYYADGGIVTMNIVSLFKETRLHISDVTFVQPRYLFPFFTFRSMYVADGNSDVDHLTADDGPNYAIIEPWGSLSGKFFAFYRQCISKHNTLSPDIELDIMQ</sequence>
<evidence type="ECO:0000313" key="2">
    <source>
        <dbReference type="Proteomes" id="UP000828390"/>
    </source>
</evidence>
<dbReference type="EMBL" id="JAIWYP010000003">
    <property type="protein sequence ID" value="KAH3847775.1"/>
    <property type="molecule type" value="Genomic_DNA"/>
</dbReference>
<dbReference type="Proteomes" id="UP000828390">
    <property type="component" value="Unassembled WGS sequence"/>
</dbReference>
<evidence type="ECO:0000313" key="1">
    <source>
        <dbReference type="EMBL" id="KAH3847775.1"/>
    </source>
</evidence>
<gene>
    <name evidence="1" type="ORF">DPMN_090106</name>
</gene>
<organism evidence="1 2">
    <name type="scientific">Dreissena polymorpha</name>
    <name type="common">Zebra mussel</name>
    <name type="synonym">Mytilus polymorpha</name>
    <dbReference type="NCBI Taxonomy" id="45954"/>
    <lineage>
        <taxon>Eukaryota</taxon>
        <taxon>Metazoa</taxon>
        <taxon>Spiralia</taxon>
        <taxon>Lophotrochozoa</taxon>
        <taxon>Mollusca</taxon>
        <taxon>Bivalvia</taxon>
        <taxon>Autobranchia</taxon>
        <taxon>Heteroconchia</taxon>
        <taxon>Euheterodonta</taxon>
        <taxon>Imparidentia</taxon>
        <taxon>Neoheterodontei</taxon>
        <taxon>Myida</taxon>
        <taxon>Dreissenoidea</taxon>
        <taxon>Dreissenidae</taxon>
        <taxon>Dreissena</taxon>
    </lineage>
</organism>
<name>A0A9D4KX44_DREPO</name>
<keyword evidence="2" id="KW-1185">Reference proteome</keyword>
<comment type="caution">
    <text evidence="1">The sequence shown here is derived from an EMBL/GenBank/DDBJ whole genome shotgun (WGS) entry which is preliminary data.</text>
</comment>
<reference evidence="1" key="1">
    <citation type="journal article" date="2019" name="bioRxiv">
        <title>The Genome of the Zebra Mussel, Dreissena polymorpha: A Resource for Invasive Species Research.</title>
        <authorList>
            <person name="McCartney M.A."/>
            <person name="Auch B."/>
            <person name="Kono T."/>
            <person name="Mallez S."/>
            <person name="Zhang Y."/>
            <person name="Obille A."/>
            <person name="Becker A."/>
            <person name="Abrahante J.E."/>
            <person name="Garbe J."/>
            <person name="Badalamenti J.P."/>
            <person name="Herman A."/>
            <person name="Mangelson H."/>
            <person name="Liachko I."/>
            <person name="Sullivan S."/>
            <person name="Sone E.D."/>
            <person name="Koren S."/>
            <person name="Silverstein K.A.T."/>
            <person name="Beckman K.B."/>
            <person name="Gohl D.M."/>
        </authorList>
    </citation>
    <scope>NUCLEOTIDE SEQUENCE</scope>
    <source>
        <strain evidence="1">Duluth1</strain>
        <tissue evidence="1">Whole animal</tissue>
    </source>
</reference>
<proteinExistence type="predicted"/>
<accession>A0A9D4KX44</accession>